<reference evidence="1" key="1">
    <citation type="journal article" date="2023" name="Mol. Phylogenet. Evol.">
        <title>Genome-scale phylogeny and comparative genomics of the fungal order Sordariales.</title>
        <authorList>
            <person name="Hensen N."/>
            <person name="Bonometti L."/>
            <person name="Westerberg I."/>
            <person name="Brannstrom I.O."/>
            <person name="Guillou S."/>
            <person name="Cros-Aarteil S."/>
            <person name="Calhoun S."/>
            <person name="Haridas S."/>
            <person name="Kuo A."/>
            <person name="Mondo S."/>
            <person name="Pangilinan J."/>
            <person name="Riley R."/>
            <person name="LaButti K."/>
            <person name="Andreopoulos B."/>
            <person name="Lipzen A."/>
            <person name="Chen C."/>
            <person name="Yan M."/>
            <person name="Daum C."/>
            <person name="Ng V."/>
            <person name="Clum A."/>
            <person name="Steindorff A."/>
            <person name="Ohm R.A."/>
            <person name="Martin F."/>
            <person name="Silar P."/>
            <person name="Natvig D.O."/>
            <person name="Lalanne C."/>
            <person name="Gautier V."/>
            <person name="Ament-Velasquez S.L."/>
            <person name="Kruys A."/>
            <person name="Hutchinson M.I."/>
            <person name="Powell A.J."/>
            <person name="Barry K."/>
            <person name="Miller A.N."/>
            <person name="Grigoriev I.V."/>
            <person name="Debuchy R."/>
            <person name="Gladieux P."/>
            <person name="Hiltunen Thoren M."/>
            <person name="Johannesson H."/>
        </authorList>
    </citation>
    <scope>NUCLEOTIDE SEQUENCE</scope>
    <source>
        <strain evidence="1">CBS 103.79</strain>
    </source>
</reference>
<sequence>MSASPDPEQPLMSLDEYITLCAGLHNTLLAKSFPPNSPPLETPTTDLLQRYEAHRANPPFDEYPGGLPDLDPLSPLATLLSRLKTTTRYMGNDIPFTPLLYQPMPEWFFPPLYSYDIDAADNSFILLYPQRLPSESPMDGGLFVDIYNLRGIWRQTPSDPAGAIPPSEEWLHLDYLLKLELSRWESRRYVHDPKAKWEGLSVQKWVPVPSTMEGNYLNLQLAEALSDWERLLDLIESKLPSPALARERGAPLRLEAMEDLRLSKFARQFLSRARRPKGWTFVAPGIGTFSEESLREAYLAEPEDTFRRTFTSSEEGEDWASLVLPNLVGSIPEDVSNVSDMGIRSFDKDYGFGKCSVGRRAGLYINFADDRDGDTVTLVCPSGQTKIGRFVGPCPWGPDRSPRLAEVLGHWANLVEDGVWTVGEDGVKEDAEWFDSHRDSANLDWYNWLE</sequence>
<name>A0AAN6M9A9_9PEZI</name>
<accession>A0AAN6M9A9</accession>
<gene>
    <name evidence="1" type="ORF">C8A05DRAFT_20398</name>
</gene>
<organism evidence="1 2">
    <name type="scientific">Staphylotrichum tortipilum</name>
    <dbReference type="NCBI Taxonomy" id="2831512"/>
    <lineage>
        <taxon>Eukaryota</taxon>
        <taxon>Fungi</taxon>
        <taxon>Dikarya</taxon>
        <taxon>Ascomycota</taxon>
        <taxon>Pezizomycotina</taxon>
        <taxon>Sordariomycetes</taxon>
        <taxon>Sordariomycetidae</taxon>
        <taxon>Sordariales</taxon>
        <taxon>Chaetomiaceae</taxon>
        <taxon>Staphylotrichum</taxon>
    </lineage>
</organism>
<dbReference type="Proteomes" id="UP001303889">
    <property type="component" value="Unassembled WGS sequence"/>
</dbReference>
<comment type="caution">
    <text evidence="1">The sequence shown here is derived from an EMBL/GenBank/DDBJ whole genome shotgun (WGS) entry which is preliminary data.</text>
</comment>
<dbReference type="AlphaFoldDB" id="A0AAN6M9A9"/>
<dbReference type="EMBL" id="MU856456">
    <property type="protein sequence ID" value="KAK3896680.1"/>
    <property type="molecule type" value="Genomic_DNA"/>
</dbReference>
<proteinExistence type="predicted"/>
<evidence type="ECO:0000313" key="1">
    <source>
        <dbReference type="EMBL" id="KAK3896680.1"/>
    </source>
</evidence>
<keyword evidence="2" id="KW-1185">Reference proteome</keyword>
<evidence type="ECO:0000313" key="2">
    <source>
        <dbReference type="Proteomes" id="UP001303889"/>
    </source>
</evidence>
<reference evidence="1" key="2">
    <citation type="submission" date="2023-05" db="EMBL/GenBank/DDBJ databases">
        <authorList>
            <consortium name="Lawrence Berkeley National Laboratory"/>
            <person name="Steindorff A."/>
            <person name="Hensen N."/>
            <person name="Bonometti L."/>
            <person name="Westerberg I."/>
            <person name="Brannstrom I.O."/>
            <person name="Guillou S."/>
            <person name="Cros-Aarteil S."/>
            <person name="Calhoun S."/>
            <person name="Haridas S."/>
            <person name="Kuo A."/>
            <person name="Mondo S."/>
            <person name="Pangilinan J."/>
            <person name="Riley R."/>
            <person name="Labutti K."/>
            <person name="Andreopoulos B."/>
            <person name="Lipzen A."/>
            <person name="Chen C."/>
            <person name="Yanf M."/>
            <person name="Daum C."/>
            <person name="Ng V."/>
            <person name="Clum A."/>
            <person name="Ohm R."/>
            <person name="Martin F."/>
            <person name="Silar P."/>
            <person name="Natvig D."/>
            <person name="Lalanne C."/>
            <person name="Gautier V."/>
            <person name="Ament-Velasquez S.L."/>
            <person name="Kruys A."/>
            <person name="Hutchinson M.I."/>
            <person name="Powell A.J."/>
            <person name="Barry K."/>
            <person name="Miller A.N."/>
            <person name="Grigoriev I.V."/>
            <person name="Debuchy R."/>
            <person name="Gladieux P."/>
            <person name="Thoren M.H."/>
            <person name="Johannesson H."/>
        </authorList>
    </citation>
    <scope>NUCLEOTIDE SEQUENCE</scope>
    <source>
        <strain evidence="1">CBS 103.79</strain>
    </source>
</reference>
<protein>
    <submittedName>
        <fullName evidence="1">Uncharacterized protein</fullName>
    </submittedName>
</protein>